<evidence type="ECO:0000313" key="4">
    <source>
        <dbReference type="Proteomes" id="UP000236527"/>
    </source>
</evidence>
<name>A0A2H6LM99_9NOSO</name>
<proteinExistence type="predicted"/>
<dbReference type="EMBL" id="BDGE01000075">
    <property type="protein sequence ID" value="GBE94342.1"/>
    <property type="molecule type" value="Genomic_DNA"/>
</dbReference>
<dbReference type="Pfam" id="PF13176">
    <property type="entry name" value="TPR_7"/>
    <property type="match status" value="1"/>
</dbReference>
<dbReference type="Pfam" id="PF00931">
    <property type="entry name" value="NB-ARC"/>
    <property type="match status" value="1"/>
</dbReference>
<dbReference type="SUPFAM" id="SSF48452">
    <property type="entry name" value="TPR-like"/>
    <property type="match status" value="1"/>
</dbReference>
<dbReference type="Gene3D" id="3.40.50.300">
    <property type="entry name" value="P-loop containing nucleotide triphosphate hydrolases"/>
    <property type="match status" value="1"/>
</dbReference>
<feature type="domain" description="NB-ARC" evidence="2">
    <location>
        <begin position="150"/>
        <end position="251"/>
    </location>
</feature>
<reference evidence="4" key="1">
    <citation type="journal article" date="2018" name="Genome Announc.">
        <title>Draft Genome Sequence of the Nitrogen-Fixing and Hormogonia-Inducing Cyanobacterium Nostoc cycadae Strain WK-1, Isolated from the Coralloid Roots of Cycas revoluta.</title>
        <authorList>
            <person name="Kanesaki Y."/>
            <person name="Hirose M."/>
            <person name="Hirose Y."/>
            <person name="Fujisawa T."/>
            <person name="Nakamura Y."/>
            <person name="Watanabe S."/>
            <person name="Matsunaga S."/>
            <person name="Uchida H."/>
            <person name="Murakami A."/>
        </authorList>
    </citation>
    <scope>NUCLEOTIDE SEQUENCE [LARGE SCALE GENOMIC DNA]</scope>
    <source>
        <strain evidence="4">WK-1</strain>
    </source>
</reference>
<protein>
    <submittedName>
        <fullName evidence="3">TPR domain protein</fullName>
    </submittedName>
</protein>
<dbReference type="AlphaFoldDB" id="A0A2H6LM99"/>
<feature type="repeat" description="TPR" evidence="1">
    <location>
        <begin position="690"/>
        <end position="723"/>
    </location>
</feature>
<dbReference type="GO" id="GO:0043531">
    <property type="term" value="F:ADP binding"/>
    <property type="evidence" value="ECO:0007669"/>
    <property type="project" value="InterPro"/>
</dbReference>
<dbReference type="Pfam" id="PF13424">
    <property type="entry name" value="TPR_12"/>
    <property type="match status" value="2"/>
</dbReference>
<dbReference type="Gene3D" id="1.25.40.10">
    <property type="entry name" value="Tetratricopeptide repeat domain"/>
    <property type="match status" value="2"/>
</dbReference>
<dbReference type="PANTHER" id="PTHR47691:SF3">
    <property type="entry name" value="HTH-TYPE TRANSCRIPTIONAL REGULATOR RV0890C-RELATED"/>
    <property type="match status" value="1"/>
</dbReference>
<evidence type="ECO:0000313" key="3">
    <source>
        <dbReference type="EMBL" id="GBE94342.1"/>
    </source>
</evidence>
<keyword evidence="1" id="KW-0802">TPR repeat</keyword>
<dbReference type="InterPro" id="IPR002182">
    <property type="entry name" value="NB-ARC"/>
</dbReference>
<dbReference type="PANTHER" id="PTHR47691">
    <property type="entry name" value="REGULATOR-RELATED"/>
    <property type="match status" value="1"/>
</dbReference>
<evidence type="ECO:0000259" key="2">
    <source>
        <dbReference type="Pfam" id="PF00931"/>
    </source>
</evidence>
<dbReference type="PROSITE" id="PS50005">
    <property type="entry name" value="TPR"/>
    <property type="match status" value="2"/>
</dbReference>
<evidence type="ECO:0000256" key="1">
    <source>
        <dbReference type="PROSITE-ProRule" id="PRU00339"/>
    </source>
</evidence>
<dbReference type="InterPro" id="IPR019734">
    <property type="entry name" value="TPR_rpt"/>
</dbReference>
<dbReference type="InterPro" id="IPR027417">
    <property type="entry name" value="P-loop_NTPase"/>
</dbReference>
<dbReference type="SMART" id="SM00028">
    <property type="entry name" value="TPR"/>
    <property type="match status" value="5"/>
</dbReference>
<comment type="caution">
    <text evidence="3">The sequence shown here is derived from an EMBL/GenBank/DDBJ whole genome shotgun (WGS) entry which is preliminary data.</text>
</comment>
<keyword evidence="4" id="KW-1185">Reference proteome</keyword>
<accession>A0A2H6LM99</accession>
<organism evidence="3 4">
    <name type="scientific">Nostoc cycadae WK-1</name>
    <dbReference type="NCBI Taxonomy" id="1861711"/>
    <lineage>
        <taxon>Bacteria</taxon>
        <taxon>Bacillati</taxon>
        <taxon>Cyanobacteriota</taxon>
        <taxon>Cyanophyceae</taxon>
        <taxon>Nostocales</taxon>
        <taxon>Nostocaceae</taxon>
        <taxon>Nostoc</taxon>
    </lineage>
</organism>
<sequence length="780" mass="90532">MVMKSLRVSPDKLEKVKRAFQSTGWTQEEFASEVDLRTRQPIGKFLKGKTVNHKVFKEICFQLNLDWQEVADLHTDNKDEIEKTLDTSAKNADFVGREDAITALNSQKLHIINKSLKIEQGIQQSEYSSISFANLNCYPPNLKNWQGRSKEIQQITDWFADSSINTLGIQGLSGIGKSWLAAKVYESEGFEAKYWADVSRKPDFRVFAQNVLSALTGEILELTKLCEIEQLINNLLKIMKQKQCLLVVDNLETLLDAERNFDRVYRDFFQQWLRCGSNSKLLLTSQIVPFIMRDSCRWLWLQGLLETDGTRLLQELGIKGSDVELKDFTRYINGHPTLLRFVAAYLGENTNIQEADQLGLKQLDQLFEEVEGEYRDQQRMRCVYLLGQHYQRLTPELQKLLLNLSVYSSPHFNRDEALVVFSQENTSHNLNKIKKALYELTNYSLLEEIYFKDEKQYQFHPLVLQYVKQKVGNHSKLLRRKVISYYESSLPDLINCETLDDLKAYFEVFYQYCELEEFNQAFYTIFSGDDYDNSIDNFLSLRGYNIVRASLYKNLLHRWQPSQPELWEFMTAITCLGDSYYWMGEYKLAIAYHQESLKIARNIGDFAMEAGCLVNIGLAYIDLENYEQALKYTREGAIRALNIEHHEFKANALNNLGIIYLEKRAYHKAIKYYKASQAIKKVFFDGQDDPGALINIGDAYRSLGENEKAIKYLKQGIGIARQFGHRRFEANGWFNLGLALQELGEILKAKDAWKKARELYEAMKLDVNVQRTDDEIEGLS</sequence>
<gene>
    <name evidence="3" type="ORF">NCWK1_4114</name>
</gene>
<feature type="repeat" description="TPR" evidence="1">
    <location>
        <begin position="650"/>
        <end position="683"/>
    </location>
</feature>
<dbReference type="SUPFAM" id="SSF52540">
    <property type="entry name" value="P-loop containing nucleoside triphosphate hydrolases"/>
    <property type="match status" value="1"/>
</dbReference>
<dbReference type="InterPro" id="IPR011990">
    <property type="entry name" value="TPR-like_helical_dom_sf"/>
</dbReference>
<dbReference type="Proteomes" id="UP000236527">
    <property type="component" value="Unassembled WGS sequence"/>
</dbReference>